<accession>A0A1G7FZF5</accession>
<dbReference type="Pfam" id="PF07238">
    <property type="entry name" value="PilZ"/>
    <property type="match status" value="1"/>
</dbReference>
<reference evidence="2 3" key="1">
    <citation type="submission" date="2016-10" db="EMBL/GenBank/DDBJ databases">
        <authorList>
            <person name="de Groot N.N."/>
        </authorList>
    </citation>
    <scope>NUCLEOTIDE SEQUENCE [LARGE SCALE GENOMIC DNA]</scope>
    <source>
        <strain evidence="2 3">ATCC 700224</strain>
    </source>
</reference>
<dbReference type="RefSeq" id="WP_092787499.1">
    <property type="nucleotide sequence ID" value="NZ_FNAP01000013.1"/>
</dbReference>
<gene>
    <name evidence="2" type="ORF">SAMN05421720_1136</name>
</gene>
<dbReference type="EMBL" id="FNAP01000013">
    <property type="protein sequence ID" value="SDE81135.1"/>
    <property type="molecule type" value="Genomic_DNA"/>
</dbReference>
<dbReference type="OrthoDB" id="7364279at2"/>
<keyword evidence="3" id="KW-1185">Reference proteome</keyword>
<dbReference type="Proteomes" id="UP000199412">
    <property type="component" value="Unassembled WGS sequence"/>
</dbReference>
<dbReference type="Gene3D" id="2.40.10.220">
    <property type="entry name" value="predicted glycosyltransferase like domains"/>
    <property type="match status" value="1"/>
</dbReference>
<proteinExistence type="predicted"/>
<sequence length="115" mass="13003">MDSDRRDLPRWQLAEDATLILDADYDVRCSLRDVSGSGIAIETDLKPEVGDEAIVYVRSLGRFKARVARVAKDHVAFRFMIENERQIVLLERLERRLVLEKEKNGGAASSQDASV</sequence>
<protein>
    <submittedName>
        <fullName evidence="2">PilZ domain-containing protein</fullName>
    </submittedName>
</protein>
<dbReference type="SUPFAM" id="SSF141371">
    <property type="entry name" value="PilZ domain-like"/>
    <property type="match status" value="1"/>
</dbReference>
<feature type="domain" description="PilZ" evidence="1">
    <location>
        <begin position="5"/>
        <end position="93"/>
    </location>
</feature>
<evidence type="ECO:0000313" key="3">
    <source>
        <dbReference type="Proteomes" id="UP000199412"/>
    </source>
</evidence>
<dbReference type="STRING" id="69960.SAMN05421720_1136"/>
<dbReference type="AlphaFoldDB" id="A0A1G7FZF5"/>
<dbReference type="InterPro" id="IPR009875">
    <property type="entry name" value="PilZ_domain"/>
</dbReference>
<evidence type="ECO:0000259" key="1">
    <source>
        <dbReference type="Pfam" id="PF07238"/>
    </source>
</evidence>
<organism evidence="2 3">
    <name type="scientific">Rhodospira trueperi</name>
    <dbReference type="NCBI Taxonomy" id="69960"/>
    <lineage>
        <taxon>Bacteria</taxon>
        <taxon>Pseudomonadati</taxon>
        <taxon>Pseudomonadota</taxon>
        <taxon>Alphaproteobacteria</taxon>
        <taxon>Rhodospirillales</taxon>
        <taxon>Rhodospirillaceae</taxon>
        <taxon>Rhodospira</taxon>
    </lineage>
</organism>
<dbReference type="GO" id="GO:0035438">
    <property type="term" value="F:cyclic-di-GMP binding"/>
    <property type="evidence" value="ECO:0007669"/>
    <property type="project" value="InterPro"/>
</dbReference>
<name>A0A1G7FZF5_9PROT</name>
<evidence type="ECO:0000313" key="2">
    <source>
        <dbReference type="EMBL" id="SDE81135.1"/>
    </source>
</evidence>